<name>A0A9Q1QMK2_9CARY</name>
<dbReference type="InterPro" id="IPR050662">
    <property type="entry name" value="Sec-metab_biosynth-thioest"/>
</dbReference>
<keyword evidence="3" id="KW-1185">Reference proteome</keyword>
<dbReference type="Proteomes" id="UP001153076">
    <property type="component" value="Unassembled WGS sequence"/>
</dbReference>
<evidence type="ECO:0000259" key="1">
    <source>
        <dbReference type="Pfam" id="PF17778"/>
    </source>
</evidence>
<dbReference type="AlphaFoldDB" id="A0A9Q1QMK2"/>
<evidence type="ECO:0000313" key="3">
    <source>
        <dbReference type="Proteomes" id="UP001153076"/>
    </source>
</evidence>
<feature type="domain" description="LACTB2 winged helix" evidence="1">
    <location>
        <begin position="58"/>
        <end position="94"/>
    </location>
</feature>
<dbReference type="PANTHER" id="PTHR23131:SF0">
    <property type="entry name" value="ENDORIBONUCLEASE LACTB2"/>
    <property type="match status" value="1"/>
</dbReference>
<accession>A0A9Q1QMK2</accession>
<proteinExistence type="predicted"/>
<dbReference type="Pfam" id="PF17778">
    <property type="entry name" value="WHD_BLACT"/>
    <property type="match status" value="1"/>
</dbReference>
<dbReference type="EMBL" id="JAKOGI010000075">
    <property type="protein sequence ID" value="KAJ8445605.1"/>
    <property type="molecule type" value="Genomic_DNA"/>
</dbReference>
<organism evidence="2 3">
    <name type="scientific">Carnegiea gigantea</name>
    <dbReference type="NCBI Taxonomy" id="171969"/>
    <lineage>
        <taxon>Eukaryota</taxon>
        <taxon>Viridiplantae</taxon>
        <taxon>Streptophyta</taxon>
        <taxon>Embryophyta</taxon>
        <taxon>Tracheophyta</taxon>
        <taxon>Spermatophyta</taxon>
        <taxon>Magnoliopsida</taxon>
        <taxon>eudicotyledons</taxon>
        <taxon>Gunneridae</taxon>
        <taxon>Pentapetalae</taxon>
        <taxon>Caryophyllales</taxon>
        <taxon>Cactineae</taxon>
        <taxon>Cactaceae</taxon>
        <taxon>Cactoideae</taxon>
        <taxon>Echinocereeae</taxon>
        <taxon>Carnegiea</taxon>
    </lineage>
</organism>
<dbReference type="GO" id="GO:0009536">
    <property type="term" value="C:plastid"/>
    <property type="evidence" value="ECO:0007669"/>
    <property type="project" value="TreeGrafter"/>
</dbReference>
<reference evidence="2" key="1">
    <citation type="submission" date="2022-04" db="EMBL/GenBank/DDBJ databases">
        <title>Carnegiea gigantea Genome sequencing and assembly v2.</title>
        <authorList>
            <person name="Copetti D."/>
            <person name="Sanderson M.J."/>
            <person name="Burquez A."/>
            <person name="Wojciechowski M.F."/>
        </authorList>
    </citation>
    <scope>NUCLEOTIDE SEQUENCE</scope>
    <source>
        <strain evidence="2">SGP5-SGP5p</strain>
        <tissue evidence="2">Aerial part</tissue>
    </source>
</reference>
<dbReference type="InterPro" id="IPR036866">
    <property type="entry name" value="RibonucZ/Hydroxyglut_hydro"/>
</dbReference>
<sequence length="337" mass="38656">MQDYFQTTYKFLELSPHVLIPMHGRVNLWPKHMLCGYLKNRRDRESSVLNAIEEGKTTLFDIVATVYKNVDRGLWFAAASNVRLHVEHLAQQNRLPKILLKAEMRDPSIQSNKTYHWLSGRCSLFKELKEPFFDTVPPSTAFGLGSLMPALNLFPKDWDWYSVLDLTSSAPLDLASGCSLRFGFISGLPMNEYMEFQVLPGSGFSLEKFQQTCGINFAIKWAWAYTERWISSKTMQIRNRKIVPPLLRFPLPGRKYRELACGIWMHVDGASTSWTALLGPNCIAIVSLFCFKLVLRVIFCYHAGLAYVAHTMYAQYLNLKLESYSNLKLKKHGPILI</sequence>
<protein>
    <recommendedName>
        <fullName evidence="1">LACTB2 winged helix domain-containing protein</fullName>
    </recommendedName>
</protein>
<dbReference type="PANTHER" id="PTHR23131">
    <property type="entry name" value="ENDORIBONUCLEASE LACTB2"/>
    <property type="match status" value="1"/>
</dbReference>
<dbReference type="OrthoDB" id="17458at2759"/>
<evidence type="ECO:0000313" key="2">
    <source>
        <dbReference type="EMBL" id="KAJ8445605.1"/>
    </source>
</evidence>
<comment type="caution">
    <text evidence="2">The sequence shown here is derived from an EMBL/GenBank/DDBJ whole genome shotgun (WGS) entry which is preliminary data.</text>
</comment>
<dbReference type="Gene3D" id="1.10.10.10">
    <property type="entry name" value="Winged helix-like DNA-binding domain superfamily/Winged helix DNA-binding domain"/>
    <property type="match status" value="1"/>
</dbReference>
<dbReference type="InterPro" id="IPR041516">
    <property type="entry name" value="LACTB2_WH"/>
</dbReference>
<dbReference type="SUPFAM" id="SSF56281">
    <property type="entry name" value="Metallo-hydrolase/oxidoreductase"/>
    <property type="match status" value="1"/>
</dbReference>
<dbReference type="InterPro" id="IPR036388">
    <property type="entry name" value="WH-like_DNA-bd_sf"/>
</dbReference>
<gene>
    <name evidence="2" type="ORF">Cgig2_018546</name>
</gene>